<reference evidence="13 14" key="1">
    <citation type="submission" date="2023-10" db="EMBL/GenBank/DDBJ databases">
        <title>Genomes of two closely related lineages of the louse Polyplax serrata with different host specificities.</title>
        <authorList>
            <person name="Martinu J."/>
            <person name="Tarabai H."/>
            <person name="Stefka J."/>
            <person name="Hypsa V."/>
        </authorList>
    </citation>
    <scope>NUCLEOTIDE SEQUENCE [LARGE SCALE GENOMIC DNA]</scope>
    <source>
        <strain evidence="13">HR10_N</strain>
    </source>
</reference>
<dbReference type="GO" id="GO:0102965">
    <property type="term" value="F:alcohol-forming long-chain fatty acyl-CoA reductase activity"/>
    <property type="evidence" value="ECO:0007669"/>
    <property type="project" value="UniProtKB-EC"/>
</dbReference>
<evidence type="ECO:0000256" key="6">
    <source>
        <dbReference type="ARBA" id="ARBA00022989"/>
    </source>
</evidence>
<evidence type="ECO:0000313" key="13">
    <source>
        <dbReference type="EMBL" id="KAK6644946.1"/>
    </source>
</evidence>
<dbReference type="EMBL" id="JAWJWE010000001">
    <property type="protein sequence ID" value="KAK6644946.1"/>
    <property type="molecule type" value="Genomic_DNA"/>
</dbReference>
<dbReference type="InterPro" id="IPR033640">
    <property type="entry name" value="FAR_C"/>
</dbReference>
<evidence type="ECO:0000259" key="12">
    <source>
        <dbReference type="Pfam" id="PF07993"/>
    </source>
</evidence>
<evidence type="ECO:0000256" key="8">
    <source>
        <dbReference type="ARBA" id="ARBA00023136"/>
    </source>
</evidence>
<dbReference type="Pfam" id="PF03015">
    <property type="entry name" value="Sterile"/>
    <property type="match status" value="1"/>
</dbReference>
<keyword evidence="7 10" id="KW-0443">Lipid metabolism</keyword>
<keyword evidence="4 10" id="KW-0812">Transmembrane</keyword>
<dbReference type="CDD" id="cd09071">
    <property type="entry name" value="FAR_C"/>
    <property type="match status" value="1"/>
</dbReference>
<keyword evidence="3 10" id="KW-0444">Lipid biosynthesis</keyword>
<dbReference type="GO" id="GO:0035336">
    <property type="term" value="P:long-chain fatty-acyl-CoA metabolic process"/>
    <property type="evidence" value="ECO:0007669"/>
    <property type="project" value="TreeGrafter"/>
</dbReference>
<feature type="transmembrane region" description="Helical" evidence="10">
    <location>
        <begin position="463"/>
        <end position="482"/>
    </location>
</feature>
<dbReference type="InterPro" id="IPR026055">
    <property type="entry name" value="FAR"/>
</dbReference>
<comment type="catalytic activity">
    <reaction evidence="9 10">
        <text>a long-chain fatty acyl-CoA + 2 NADPH + 2 H(+) = a long-chain primary fatty alcohol + 2 NADP(+) + CoA</text>
        <dbReference type="Rhea" id="RHEA:52716"/>
        <dbReference type="ChEBI" id="CHEBI:15378"/>
        <dbReference type="ChEBI" id="CHEBI:57287"/>
        <dbReference type="ChEBI" id="CHEBI:57783"/>
        <dbReference type="ChEBI" id="CHEBI:58349"/>
        <dbReference type="ChEBI" id="CHEBI:77396"/>
        <dbReference type="ChEBI" id="CHEBI:83139"/>
        <dbReference type="EC" id="1.2.1.84"/>
    </reaction>
</comment>
<gene>
    <name evidence="13" type="ORF">RUM43_001222</name>
</gene>
<comment type="similarity">
    <text evidence="2 10">Belongs to the fatty acyl-CoA reductase family.</text>
</comment>
<dbReference type="PANTHER" id="PTHR11011">
    <property type="entry name" value="MALE STERILITY PROTEIN 2-RELATED"/>
    <property type="match status" value="1"/>
</dbReference>
<comment type="subcellular location">
    <subcellularLocation>
        <location evidence="1">Membrane</location>
        <topology evidence="1">Multi-pass membrane protein</topology>
    </subcellularLocation>
</comment>
<proteinExistence type="inferred from homology"/>
<dbReference type="CDD" id="cd05236">
    <property type="entry name" value="FAR-N_SDR_e"/>
    <property type="match status" value="1"/>
</dbReference>
<organism evidence="13 14">
    <name type="scientific">Polyplax serrata</name>
    <name type="common">Common mouse louse</name>
    <dbReference type="NCBI Taxonomy" id="468196"/>
    <lineage>
        <taxon>Eukaryota</taxon>
        <taxon>Metazoa</taxon>
        <taxon>Ecdysozoa</taxon>
        <taxon>Arthropoda</taxon>
        <taxon>Hexapoda</taxon>
        <taxon>Insecta</taxon>
        <taxon>Pterygota</taxon>
        <taxon>Neoptera</taxon>
        <taxon>Paraneoptera</taxon>
        <taxon>Psocodea</taxon>
        <taxon>Troctomorpha</taxon>
        <taxon>Phthiraptera</taxon>
        <taxon>Anoplura</taxon>
        <taxon>Polyplacidae</taxon>
        <taxon>Polyplax</taxon>
    </lineage>
</organism>
<evidence type="ECO:0000256" key="7">
    <source>
        <dbReference type="ARBA" id="ARBA00023098"/>
    </source>
</evidence>
<keyword evidence="10" id="KW-0560">Oxidoreductase</keyword>
<evidence type="ECO:0000313" key="14">
    <source>
        <dbReference type="Proteomes" id="UP001372834"/>
    </source>
</evidence>
<dbReference type="Gene3D" id="3.40.50.720">
    <property type="entry name" value="NAD(P)-binding Rossmann-like Domain"/>
    <property type="match status" value="1"/>
</dbReference>
<dbReference type="AlphaFoldDB" id="A0AAN8SFX0"/>
<dbReference type="GO" id="GO:0005777">
    <property type="term" value="C:peroxisome"/>
    <property type="evidence" value="ECO:0007669"/>
    <property type="project" value="TreeGrafter"/>
</dbReference>
<dbReference type="InterPro" id="IPR013120">
    <property type="entry name" value="FAR_NAD-bd"/>
</dbReference>
<evidence type="ECO:0000256" key="2">
    <source>
        <dbReference type="ARBA" id="ARBA00005928"/>
    </source>
</evidence>
<evidence type="ECO:0000256" key="4">
    <source>
        <dbReference type="ARBA" id="ARBA00022692"/>
    </source>
</evidence>
<comment type="function">
    <text evidence="10">Catalyzes the reduction of fatty acyl-CoA to fatty alcohols.</text>
</comment>
<accession>A0AAN8SFX0</accession>
<evidence type="ECO:0000256" key="5">
    <source>
        <dbReference type="ARBA" id="ARBA00022857"/>
    </source>
</evidence>
<dbReference type="Pfam" id="PF07993">
    <property type="entry name" value="NAD_binding_4"/>
    <property type="match status" value="1"/>
</dbReference>
<dbReference type="GO" id="GO:0080019">
    <property type="term" value="F:alcohol-forming very long-chain fatty acyl-CoA reductase activity"/>
    <property type="evidence" value="ECO:0007669"/>
    <property type="project" value="InterPro"/>
</dbReference>
<dbReference type="EC" id="1.2.1.84" evidence="10"/>
<sequence length="510" mass="57025">MADNSPIKDFYKNKNIFITGSTGFLGIALLEKILRSCDVGTVYLLMRPKRGKDVNERLEELKKNLAFEKLKEGKGDAPFSKLVAVAGDVGEEELGLSTADRQMLIDNVNIVFHSAATLDFEAGLQPTVSINLLGTRRIVQLCSQIRNLKVLIHVSSAYVNSNRESAEEVLYNIPQKAEDAINLVRSLSGEQLEAATPKFLGDHLNTYTITKALGEHEVAQSGDKFPSAIVRPSMIVGAWQEPVPGWTISKNGPQGFIMGASKGVIRRLPVRKDLVYDYIPVDIVVKSLIVAGWHAATSGAKAPLIFHCTSSTSKPFTWILVDGHVNKSLRGFPLKSAVWYPTLKLLPSLTLFRISAIIFHIIPAFFLDTMLRVTGGRPMLMKLHKNVNRSLDRLAPFIFREWFFDNSKTMALQKMLSESDKETFSLDISKLDWVGFYVQLVKGVRRYLHNEEDKTLPAARRKAHIFFIFNLLIQGCIFGFVWHLTSVIAGKSLLSVSWIVPITYALFNVM</sequence>
<dbReference type="GO" id="GO:0016020">
    <property type="term" value="C:membrane"/>
    <property type="evidence" value="ECO:0007669"/>
    <property type="project" value="UniProtKB-SubCell"/>
</dbReference>
<dbReference type="InterPro" id="IPR036291">
    <property type="entry name" value="NAD(P)-bd_dom_sf"/>
</dbReference>
<feature type="domain" description="Thioester reductase (TE)" evidence="12">
    <location>
        <begin position="18"/>
        <end position="287"/>
    </location>
</feature>
<feature type="transmembrane region" description="Helical" evidence="10">
    <location>
        <begin position="488"/>
        <end position="507"/>
    </location>
</feature>
<evidence type="ECO:0000256" key="10">
    <source>
        <dbReference type="RuleBase" id="RU363097"/>
    </source>
</evidence>
<dbReference type="Proteomes" id="UP001372834">
    <property type="component" value="Unassembled WGS sequence"/>
</dbReference>
<evidence type="ECO:0000259" key="11">
    <source>
        <dbReference type="Pfam" id="PF03015"/>
    </source>
</evidence>
<protein>
    <recommendedName>
        <fullName evidence="10">Fatty acyl-CoA reductase</fullName>
        <ecNumber evidence="10">1.2.1.84</ecNumber>
    </recommendedName>
</protein>
<feature type="domain" description="Fatty acyl-CoA reductase C-terminal" evidence="11">
    <location>
        <begin position="359"/>
        <end position="451"/>
    </location>
</feature>
<evidence type="ECO:0000256" key="3">
    <source>
        <dbReference type="ARBA" id="ARBA00022516"/>
    </source>
</evidence>
<dbReference type="SUPFAM" id="SSF51735">
    <property type="entry name" value="NAD(P)-binding Rossmann-fold domains"/>
    <property type="match status" value="1"/>
</dbReference>
<keyword evidence="5 10" id="KW-0521">NADP</keyword>
<evidence type="ECO:0000256" key="1">
    <source>
        <dbReference type="ARBA" id="ARBA00004141"/>
    </source>
</evidence>
<keyword evidence="6 10" id="KW-1133">Transmembrane helix</keyword>
<feature type="transmembrane region" description="Helical" evidence="10">
    <location>
        <begin position="351"/>
        <end position="371"/>
    </location>
</feature>
<dbReference type="FunFam" id="3.40.50.720:FF:000143">
    <property type="entry name" value="Fatty acyl-CoA reductase"/>
    <property type="match status" value="1"/>
</dbReference>
<dbReference type="PANTHER" id="PTHR11011:SF45">
    <property type="entry name" value="FATTY ACYL-COA REDUCTASE CG8306-RELATED"/>
    <property type="match status" value="1"/>
</dbReference>
<keyword evidence="8 10" id="KW-0472">Membrane</keyword>
<comment type="caution">
    <text evidence="13">The sequence shown here is derived from an EMBL/GenBank/DDBJ whole genome shotgun (WGS) entry which is preliminary data.</text>
</comment>
<evidence type="ECO:0000256" key="9">
    <source>
        <dbReference type="ARBA" id="ARBA00052530"/>
    </source>
</evidence>
<name>A0AAN8SFX0_POLSC</name>